<dbReference type="AlphaFoldDB" id="X0RJS6"/>
<accession>X0RJS6</accession>
<evidence type="ECO:0000313" key="1">
    <source>
        <dbReference type="EMBL" id="GAF69033.1"/>
    </source>
</evidence>
<protein>
    <submittedName>
        <fullName evidence="1">Uncharacterized protein</fullName>
    </submittedName>
</protein>
<organism evidence="1">
    <name type="scientific">marine sediment metagenome</name>
    <dbReference type="NCBI Taxonomy" id="412755"/>
    <lineage>
        <taxon>unclassified sequences</taxon>
        <taxon>metagenomes</taxon>
        <taxon>ecological metagenomes</taxon>
    </lineage>
</organism>
<reference evidence="1" key="1">
    <citation type="journal article" date="2014" name="Front. Microbiol.">
        <title>High frequency of phylogenetically diverse reductive dehalogenase-homologous genes in deep subseafloor sedimentary metagenomes.</title>
        <authorList>
            <person name="Kawai M."/>
            <person name="Futagami T."/>
            <person name="Toyoda A."/>
            <person name="Takaki Y."/>
            <person name="Nishi S."/>
            <person name="Hori S."/>
            <person name="Arai W."/>
            <person name="Tsubouchi T."/>
            <person name="Morono Y."/>
            <person name="Uchiyama I."/>
            <person name="Ito T."/>
            <person name="Fujiyama A."/>
            <person name="Inagaki F."/>
            <person name="Takami H."/>
        </authorList>
    </citation>
    <scope>NUCLEOTIDE SEQUENCE</scope>
    <source>
        <strain evidence="1">Expedition CK06-06</strain>
    </source>
</reference>
<name>X0RJS6_9ZZZZ</name>
<dbReference type="EMBL" id="BARS01006462">
    <property type="protein sequence ID" value="GAF69033.1"/>
    <property type="molecule type" value="Genomic_DNA"/>
</dbReference>
<sequence length="73" mass="8137">MADIIAGMCNGILAINKAISSVRFVFLADWFDKQQQWNATQVSSTEVQKSLRAVGDLLTDLVRLVLEIKRKGD</sequence>
<comment type="caution">
    <text evidence="1">The sequence shown here is derived from an EMBL/GenBank/DDBJ whole genome shotgun (WGS) entry which is preliminary data.</text>
</comment>
<proteinExistence type="predicted"/>
<gene>
    <name evidence="1" type="ORF">S01H1_12575</name>
</gene>